<evidence type="ECO:0000313" key="2">
    <source>
        <dbReference type="Proteomes" id="UP000250079"/>
    </source>
</evidence>
<protein>
    <submittedName>
        <fullName evidence="1">Uncharacterized protein</fullName>
    </submittedName>
</protein>
<dbReference type="OrthoDB" id="8562828at2"/>
<reference evidence="1 2" key="1">
    <citation type="submission" date="2016-12" db="EMBL/GenBank/DDBJ databases">
        <authorList>
            <person name="Song W.-J."/>
            <person name="Kurnit D.M."/>
        </authorList>
    </citation>
    <scope>NUCLEOTIDE SEQUENCE [LARGE SCALE GENOMIC DNA]</scope>
    <source>
        <strain evidence="1 2">IMCC3135</strain>
    </source>
</reference>
<dbReference type="AlphaFoldDB" id="A0A2Z2NHS3"/>
<dbReference type="RefSeq" id="WP_088916123.1">
    <property type="nucleotide sequence ID" value="NZ_CP018632.1"/>
</dbReference>
<proteinExistence type="predicted"/>
<dbReference type="EMBL" id="CP018632">
    <property type="protein sequence ID" value="ASJ70593.1"/>
    <property type="molecule type" value="Genomic_DNA"/>
</dbReference>
<accession>A0A2Z2NHS3</accession>
<name>A0A2Z2NHS3_9GAMM</name>
<dbReference type="Proteomes" id="UP000250079">
    <property type="component" value="Chromosome"/>
</dbReference>
<gene>
    <name evidence="1" type="ORF">IMCC3135_02400</name>
</gene>
<keyword evidence="2" id="KW-1185">Reference proteome</keyword>
<organism evidence="1 2">
    <name type="scientific">Granulosicoccus antarcticus IMCC3135</name>
    <dbReference type="NCBI Taxonomy" id="1192854"/>
    <lineage>
        <taxon>Bacteria</taxon>
        <taxon>Pseudomonadati</taxon>
        <taxon>Pseudomonadota</taxon>
        <taxon>Gammaproteobacteria</taxon>
        <taxon>Chromatiales</taxon>
        <taxon>Granulosicoccaceae</taxon>
        <taxon>Granulosicoccus</taxon>
    </lineage>
</organism>
<sequence>MSKNPKYRENLQSLAALDPKRAGELSAVEREAIANFSGQLPELSSALGMLHMGDHFGWRVLLIVHNKRTIRKYEEILGITVREFFPEAGPSAERSNGYSWALRLGGYWKIVSGDTKVENRQDIS</sequence>
<evidence type="ECO:0000313" key="1">
    <source>
        <dbReference type="EMBL" id="ASJ70593.1"/>
    </source>
</evidence>
<dbReference type="KEGG" id="gai:IMCC3135_02400"/>